<dbReference type="EMBL" id="PYDT01000006">
    <property type="protein sequence ID" value="THU58235.1"/>
    <property type="molecule type" value="Genomic_DNA"/>
</dbReference>
<protein>
    <submittedName>
        <fullName evidence="2">Uncharacterized protein</fullName>
    </submittedName>
</protein>
<reference evidence="2 3" key="1">
    <citation type="journal article" date="2019" name="Nat. Plants">
        <title>Genome sequencing of Musa balbisiana reveals subgenome evolution and function divergence in polyploid bananas.</title>
        <authorList>
            <person name="Yao X."/>
        </authorList>
    </citation>
    <scope>NUCLEOTIDE SEQUENCE [LARGE SCALE GENOMIC DNA]</scope>
    <source>
        <strain evidence="3">cv. DH-PKW</strain>
        <tissue evidence="2">Leaves</tissue>
    </source>
</reference>
<dbReference type="InterPro" id="IPR016024">
    <property type="entry name" value="ARM-type_fold"/>
</dbReference>
<sequence>MRTFTRSTVMAKVEAGDGMYDQDPQKGNRLEERTTNVRDDSTIDQAAKTGVSRGKKHKLKWMSRPMVLPETILEFLDEDLRENAIRYLSNFLVEASALTGIYEDGSNSLNLTEANDLLLFLYQKREDDLDNYFRTGYMVFNSCGTLCILLQEIVGFYKKMEDEKLDTRSIKRLINVLTLFQSVAANNETRQRFVDACAPNFLVPLILFKSTNEVFEDVRTIALSVFGILCQGRESRIIKWAIENNIIEVCHCILENGSELSKVIAMHILEAILHDNSGISYICGPKCTHVLDGLIRTWNGLVNLLAVDQDFSPRLLFHSIRCYIILCRHDKGYDAVKNNLPEAIANGSFHEMTEKYPMIRELLHQLLLNVGKEAEVRLSEKW</sequence>
<dbReference type="PANTHER" id="PTHR12262">
    <property type="entry name" value="CCR4-NOT TRANSCRIPTION COMPLEX SUBUNIT 9"/>
    <property type="match status" value="1"/>
</dbReference>
<comment type="caution">
    <text evidence="2">The sequence shown here is derived from an EMBL/GenBank/DDBJ whole genome shotgun (WGS) entry which is preliminary data.</text>
</comment>
<name>A0A4S8J9P5_MUSBA</name>
<keyword evidence="3" id="KW-1185">Reference proteome</keyword>
<proteinExistence type="inferred from homology"/>
<dbReference type="STRING" id="52838.A0A4S8J9P5"/>
<dbReference type="Gene3D" id="1.25.10.10">
    <property type="entry name" value="Leucine-rich Repeat Variant"/>
    <property type="match status" value="1"/>
</dbReference>
<dbReference type="InterPro" id="IPR007216">
    <property type="entry name" value="CNOT9"/>
</dbReference>
<gene>
    <name evidence="2" type="ORF">C4D60_Mb03t12030</name>
</gene>
<organism evidence="2 3">
    <name type="scientific">Musa balbisiana</name>
    <name type="common">Banana</name>
    <dbReference type="NCBI Taxonomy" id="52838"/>
    <lineage>
        <taxon>Eukaryota</taxon>
        <taxon>Viridiplantae</taxon>
        <taxon>Streptophyta</taxon>
        <taxon>Embryophyta</taxon>
        <taxon>Tracheophyta</taxon>
        <taxon>Spermatophyta</taxon>
        <taxon>Magnoliopsida</taxon>
        <taxon>Liliopsida</taxon>
        <taxon>Zingiberales</taxon>
        <taxon>Musaceae</taxon>
        <taxon>Musa</taxon>
    </lineage>
</organism>
<dbReference type="SUPFAM" id="SSF48371">
    <property type="entry name" value="ARM repeat"/>
    <property type="match status" value="1"/>
</dbReference>
<dbReference type="GO" id="GO:0030014">
    <property type="term" value="C:CCR4-NOT complex"/>
    <property type="evidence" value="ECO:0007669"/>
    <property type="project" value="InterPro"/>
</dbReference>
<evidence type="ECO:0000313" key="2">
    <source>
        <dbReference type="EMBL" id="THU58235.1"/>
    </source>
</evidence>
<dbReference type="AlphaFoldDB" id="A0A4S8J9P5"/>
<evidence type="ECO:0000256" key="1">
    <source>
        <dbReference type="ARBA" id="ARBA00006385"/>
    </source>
</evidence>
<dbReference type="GO" id="GO:0006402">
    <property type="term" value="P:mRNA catabolic process"/>
    <property type="evidence" value="ECO:0007669"/>
    <property type="project" value="InterPro"/>
</dbReference>
<dbReference type="Pfam" id="PF04078">
    <property type="entry name" value="Rcd1"/>
    <property type="match status" value="1"/>
</dbReference>
<evidence type="ECO:0000313" key="3">
    <source>
        <dbReference type="Proteomes" id="UP000317650"/>
    </source>
</evidence>
<dbReference type="Proteomes" id="UP000317650">
    <property type="component" value="Chromosome 3"/>
</dbReference>
<comment type="similarity">
    <text evidence="1">Belongs to the CNOT9 family.</text>
</comment>
<dbReference type="InterPro" id="IPR011989">
    <property type="entry name" value="ARM-like"/>
</dbReference>
<accession>A0A4S8J9P5</accession>